<evidence type="ECO:0000313" key="2">
    <source>
        <dbReference type="Proteomes" id="UP000696573"/>
    </source>
</evidence>
<sequence>MAGDENECRTQCWEMAVKIFNTTLTKDPKKMVVSTANGPAAGSLAQILGHVETARAKVQQERPPCRESMRGLLLVLSQYKKSAIMVASHNPMGAGLVWHSLGVLLDVCITMSHAVSSSNITRFLAPSHR</sequence>
<accession>A0A9N9VFL6</accession>
<comment type="caution">
    <text evidence="1">The sequence shown here is derived from an EMBL/GenBank/DDBJ whole genome shotgun (WGS) entry which is preliminary data.</text>
</comment>
<keyword evidence="2" id="KW-1185">Reference proteome</keyword>
<reference evidence="1" key="1">
    <citation type="submission" date="2021-10" db="EMBL/GenBank/DDBJ databases">
        <authorList>
            <person name="Piombo E."/>
        </authorList>
    </citation>
    <scope>NUCLEOTIDE SEQUENCE</scope>
</reference>
<organism evidence="1 2">
    <name type="scientific">Clonostachys rhizophaga</name>
    <dbReference type="NCBI Taxonomy" id="160324"/>
    <lineage>
        <taxon>Eukaryota</taxon>
        <taxon>Fungi</taxon>
        <taxon>Dikarya</taxon>
        <taxon>Ascomycota</taxon>
        <taxon>Pezizomycotina</taxon>
        <taxon>Sordariomycetes</taxon>
        <taxon>Hypocreomycetidae</taxon>
        <taxon>Hypocreales</taxon>
        <taxon>Bionectriaceae</taxon>
        <taxon>Clonostachys</taxon>
    </lineage>
</organism>
<dbReference type="EMBL" id="CABFNQ020000646">
    <property type="protein sequence ID" value="CAH0020861.1"/>
    <property type="molecule type" value="Genomic_DNA"/>
</dbReference>
<dbReference type="AlphaFoldDB" id="A0A9N9VFL6"/>
<evidence type="ECO:0000313" key="1">
    <source>
        <dbReference type="EMBL" id="CAH0020861.1"/>
    </source>
</evidence>
<proteinExistence type="predicted"/>
<gene>
    <name evidence="1" type="ORF">CRHIZ90672A_00018679</name>
</gene>
<dbReference type="Proteomes" id="UP000696573">
    <property type="component" value="Unassembled WGS sequence"/>
</dbReference>
<name>A0A9N9VFL6_9HYPO</name>
<protein>
    <submittedName>
        <fullName evidence="1">Uncharacterized protein</fullName>
    </submittedName>
</protein>